<gene>
    <name evidence="1" type="ORF">HMPREF3195_01138</name>
</gene>
<dbReference type="Proteomes" id="UP000070326">
    <property type="component" value="Unassembled WGS sequence"/>
</dbReference>
<accession>A0A135YR64</accession>
<dbReference type="AlphaFoldDB" id="A0A135YR64"/>
<comment type="caution">
    <text evidence="1">The sequence shown here is derived from an EMBL/GenBank/DDBJ whole genome shotgun (WGS) entry which is preliminary data.</text>
</comment>
<dbReference type="GeneID" id="79843670"/>
<dbReference type="RefSeq" id="WP_002843017.1">
    <property type="nucleotide sequence ID" value="NZ_FOVA01000005.1"/>
</dbReference>
<evidence type="ECO:0000313" key="1">
    <source>
        <dbReference type="EMBL" id="KXI11905.1"/>
    </source>
</evidence>
<dbReference type="STRING" id="1261.HMPREF3195_01138"/>
<protein>
    <submittedName>
        <fullName evidence="1">Uncharacterized protein</fullName>
    </submittedName>
</protein>
<reference evidence="1 2" key="1">
    <citation type="submission" date="2016-02" db="EMBL/GenBank/DDBJ databases">
        <authorList>
            <person name="Wen L."/>
            <person name="He K."/>
            <person name="Yang H."/>
        </authorList>
    </citation>
    <scope>NUCLEOTIDE SEQUENCE [LARGE SCALE GENOMIC DNA]</scope>
    <source>
        <strain evidence="1 2">MJR8628A</strain>
    </source>
</reference>
<dbReference type="PATRIC" id="fig|1261.5.peg.1139"/>
<dbReference type="EMBL" id="LSQZ01000061">
    <property type="protein sequence ID" value="KXI11905.1"/>
    <property type="molecule type" value="Genomic_DNA"/>
</dbReference>
<proteinExistence type="predicted"/>
<sequence>MKTLAKISRIDTTIKGMLKDNKLGSLEQNGYLMAIKQRPKIHELSDKIKIDLE</sequence>
<name>A0A135YR64_9FIRM</name>
<evidence type="ECO:0000313" key="2">
    <source>
        <dbReference type="Proteomes" id="UP000070326"/>
    </source>
</evidence>
<organism evidence="1 2">
    <name type="scientific">Peptostreptococcus anaerobius</name>
    <dbReference type="NCBI Taxonomy" id="1261"/>
    <lineage>
        <taxon>Bacteria</taxon>
        <taxon>Bacillati</taxon>
        <taxon>Bacillota</taxon>
        <taxon>Clostridia</taxon>
        <taxon>Peptostreptococcales</taxon>
        <taxon>Peptostreptococcaceae</taxon>
        <taxon>Peptostreptococcus</taxon>
    </lineage>
</organism>